<evidence type="ECO:0000313" key="16">
    <source>
        <dbReference type="EMBL" id="MFC5771635.1"/>
    </source>
</evidence>
<evidence type="ECO:0000256" key="4">
    <source>
        <dbReference type="ARBA" id="ARBA00022452"/>
    </source>
</evidence>
<dbReference type="Pfam" id="PF00593">
    <property type="entry name" value="TonB_dep_Rec_b-barrel"/>
    <property type="match status" value="1"/>
</dbReference>
<feature type="domain" description="TonB-dependent receptor plug" evidence="15">
    <location>
        <begin position="87"/>
        <end position="186"/>
    </location>
</feature>
<dbReference type="PANTHER" id="PTHR32552:SF83">
    <property type="entry name" value="BLR3904 PROTEIN"/>
    <property type="match status" value="1"/>
</dbReference>
<keyword evidence="3 10" id="KW-0813">Transport</keyword>
<dbReference type="Gene3D" id="2.40.170.20">
    <property type="entry name" value="TonB-dependent receptor, beta-barrel domain"/>
    <property type="match status" value="1"/>
</dbReference>
<dbReference type="InterPro" id="IPR010105">
    <property type="entry name" value="TonB_sidphr_rcpt"/>
</dbReference>
<sequence>MKNPKAKRPASLRSKPAASARTMAKTSLALGISTAMIMPATAMSAENETVLEATKIVDTVIDPNPNAEPNVPYKARTSGDDRHVKPLAETPQTITVITSKQLEDSGTTDLRDILQAQPGITLGTGENGNAFGDRYIIRGQEARSDVFVDGLRDPGMTVRESFATEQVEITKGASSTFAGRGSTGGAVNSITKQATTDLDFAKLSAGFGTDEFRRYTFDGNRVISDTMAVRLNLLDAYREVPDRSPADRDREGAALSFLWKPVDKLDVVADYYHLKGADKPDLGDYINGATGKIVKTRPYLQDEDFLKSTIDTYTLRVGYQFTPDVRLENLTRYGTTRNGYLMTGYRGTTLSTHQGWQDVNYFANALNLHVKQDIAGMKHQFVFGAEYSDHSVTNGLYVNTLTGTTSFPTATPIANGVWRPNTDRLLNRAVGKGPWDSDWNVKTLSLSAMDTVDLTDKWTVFGGLRYDRFDYSNTVASNAVNPLTRSEITYKLDDGLWNGHLGVTYKFLPYANVYANYSTASDFNGGESDVGASCDYGGICVPSVGTASDRVRIFAGSKPEKTQNFELGTKWDLMGGKLLATAALFRTEKSDVMETTSATNYNDIGTINTGKYRIQGLELGLSGKLTDKLMLQAGYAVMKAKILESQNRANVGETLSNFPEQTASLLLSYEATPSFTFGGGLTHSSKKYSGTPEGVAATNLKVPEYTVFDLFAAYKITKQLNARLNVINVTDEDYYTAAYRSGSFTYKGDGRNVRLTLDYNF</sequence>
<dbReference type="CDD" id="cd01347">
    <property type="entry name" value="ligand_gated_channel"/>
    <property type="match status" value="1"/>
</dbReference>
<dbReference type="Gene3D" id="2.170.130.10">
    <property type="entry name" value="TonB-dependent receptor, plug domain"/>
    <property type="match status" value="1"/>
</dbReference>
<evidence type="ECO:0000256" key="11">
    <source>
        <dbReference type="RuleBase" id="RU003357"/>
    </source>
</evidence>
<evidence type="ECO:0000256" key="7">
    <source>
        <dbReference type="ARBA" id="ARBA00023136"/>
    </source>
</evidence>
<name>A0ABW1AWG4_9RHOO</name>
<evidence type="ECO:0000256" key="9">
    <source>
        <dbReference type="ARBA" id="ARBA00023237"/>
    </source>
</evidence>
<evidence type="ECO:0000256" key="8">
    <source>
        <dbReference type="ARBA" id="ARBA00023170"/>
    </source>
</evidence>
<evidence type="ECO:0000256" key="13">
    <source>
        <dbReference type="SAM" id="SignalP"/>
    </source>
</evidence>
<dbReference type="NCBIfam" id="TIGR01783">
    <property type="entry name" value="TonB-siderophor"/>
    <property type="match status" value="1"/>
</dbReference>
<dbReference type="InterPro" id="IPR036942">
    <property type="entry name" value="Beta-barrel_TonB_sf"/>
</dbReference>
<dbReference type="RefSeq" id="WP_232516430.1">
    <property type="nucleotide sequence ID" value="NZ_JBHSOG010000097.1"/>
</dbReference>
<dbReference type="InterPro" id="IPR037066">
    <property type="entry name" value="Plug_dom_sf"/>
</dbReference>
<comment type="caution">
    <text evidence="16">The sequence shown here is derived from an EMBL/GenBank/DDBJ whole genome shotgun (WGS) entry which is preliminary data.</text>
</comment>
<keyword evidence="17" id="KW-1185">Reference proteome</keyword>
<evidence type="ECO:0000256" key="1">
    <source>
        <dbReference type="ARBA" id="ARBA00004571"/>
    </source>
</evidence>
<proteinExistence type="inferred from homology"/>
<dbReference type="Pfam" id="PF07715">
    <property type="entry name" value="Plug"/>
    <property type="match status" value="1"/>
</dbReference>
<evidence type="ECO:0000256" key="2">
    <source>
        <dbReference type="ARBA" id="ARBA00009810"/>
    </source>
</evidence>
<dbReference type="InterPro" id="IPR000531">
    <property type="entry name" value="Beta-barrel_TonB"/>
</dbReference>
<evidence type="ECO:0000259" key="15">
    <source>
        <dbReference type="Pfam" id="PF07715"/>
    </source>
</evidence>
<dbReference type="Proteomes" id="UP001595974">
    <property type="component" value="Unassembled WGS sequence"/>
</dbReference>
<gene>
    <name evidence="16" type="ORF">ACFPTN_19840</name>
</gene>
<keyword evidence="13" id="KW-0732">Signal</keyword>
<evidence type="ECO:0000256" key="6">
    <source>
        <dbReference type="ARBA" id="ARBA00023077"/>
    </source>
</evidence>
<feature type="signal peptide" evidence="13">
    <location>
        <begin position="1"/>
        <end position="44"/>
    </location>
</feature>
<dbReference type="PANTHER" id="PTHR32552">
    <property type="entry name" value="FERRICHROME IRON RECEPTOR-RELATED"/>
    <property type="match status" value="1"/>
</dbReference>
<keyword evidence="9 10" id="KW-0998">Cell outer membrane</keyword>
<comment type="similarity">
    <text evidence="2 10 11">Belongs to the TonB-dependent receptor family.</text>
</comment>
<keyword evidence="5 10" id="KW-0812">Transmembrane</keyword>
<evidence type="ECO:0000256" key="3">
    <source>
        <dbReference type="ARBA" id="ARBA00022448"/>
    </source>
</evidence>
<keyword evidence="4 10" id="KW-1134">Transmembrane beta strand</keyword>
<keyword evidence="7 10" id="KW-0472">Membrane</keyword>
<reference evidence="17" key="1">
    <citation type="journal article" date="2019" name="Int. J. Syst. Evol. Microbiol.">
        <title>The Global Catalogue of Microorganisms (GCM) 10K type strain sequencing project: providing services to taxonomists for standard genome sequencing and annotation.</title>
        <authorList>
            <consortium name="The Broad Institute Genomics Platform"/>
            <consortium name="The Broad Institute Genome Sequencing Center for Infectious Disease"/>
            <person name="Wu L."/>
            <person name="Ma J."/>
        </authorList>
    </citation>
    <scope>NUCLEOTIDE SEQUENCE [LARGE SCALE GENOMIC DNA]</scope>
    <source>
        <strain evidence="17">SHR3</strain>
    </source>
</reference>
<dbReference type="PROSITE" id="PS52016">
    <property type="entry name" value="TONB_DEPENDENT_REC_3"/>
    <property type="match status" value="1"/>
</dbReference>
<protein>
    <submittedName>
        <fullName evidence="16">TonB-dependent siderophore receptor</fullName>
    </submittedName>
</protein>
<feature type="compositionally biased region" description="Basic residues" evidence="12">
    <location>
        <begin position="1"/>
        <end position="10"/>
    </location>
</feature>
<dbReference type="SUPFAM" id="SSF56935">
    <property type="entry name" value="Porins"/>
    <property type="match status" value="1"/>
</dbReference>
<comment type="subcellular location">
    <subcellularLocation>
        <location evidence="1 10">Cell outer membrane</location>
        <topology evidence="1 10">Multi-pass membrane protein</topology>
    </subcellularLocation>
</comment>
<dbReference type="EMBL" id="JBHSOG010000097">
    <property type="protein sequence ID" value="MFC5771635.1"/>
    <property type="molecule type" value="Genomic_DNA"/>
</dbReference>
<keyword evidence="6 11" id="KW-0798">TonB box</keyword>
<evidence type="ECO:0000256" key="10">
    <source>
        <dbReference type="PROSITE-ProRule" id="PRU01360"/>
    </source>
</evidence>
<dbReference type="InterPro" id="IPR039426">
    <property type="entry name" value="TonB-dep_rcpt-like"/>
</dbReference>
<evidence type="ECO:0000259" key="14">
    <source>
        <dbReference type="Pfam" id="PF00593"/>
    </source>
</evidence>
<dbReference type="InterPro" id="IPR012910">
    <property type="entry name" value="Plug_dom"/>
</dbReference>
<feature type="chain" id="PRO_5045260180" evidence="13">
    <location>
        <begin position="45"/>
        <end position="761"/>
    </location>
</feature>
<feature type="region of interest" description="Disordered" evidence="12">
    <location>
        <begin position="61"/>
        <end position="83"/>
    </location>
</feature>
<evidence type="ECO:0000313" key="17">
    <source>
        <dbReference type="Proteomes" id="UP001595974"/>
    </source>
</evidence>
<accession>A0ABW1AWG4</accession>
<evidence type="ECO:0000256" key="12">
    <source>
        <dbReference type="SAM" id="MobiDB-lite"/>
    </source>
</evidence>
<feature type="domain" description="TonB-dependent receptor-like beta-barrel" evidence="14">
    <location>
        <begin position="283"/>
        <end position="729"/>
    </location>
</feature>
<organism evidence="16 17">
    <name type="scientific">Thauera sinica</name>
    <dbReference type="NCBI Taxonomy" id="2665146"/>
    <lineage>
        <taxon>Bacteria</taxon>
        <taxon>Pseudomonadati</taxon>
        <taxon>Pseudomonadota</taxon>
        <taxon>Betaproteobacteria</taxon>
        <taxon>Rhodocyclales</taxon>
        <taxon>Zoogloeaceae</taxon>
        <taxon>Thauera</taxon>
    </lineage>
</organism>
<evidence type="ECO:0000256" key="5">
    <source>
        <dbReference type="ARBA" id="ARBA00022692"/>
    </source>
</evidence>
<feature type="region of interest" description="Disordered" evidence="12">
    <location>
        <begin position="1"/>
        <end position="20"/>
    </location>
</feature>
<keyword evidence="8 16" id="KW-0675">Receptor</keyword>